<sequence>MKLNSIRPAAGSVKNRKRIGRGTGSGHGKTATKGHKGQKARSGGSVKPGFEGGQMPMHRRLPKRGFTPLQQTEYVVINIGQLDAFEAGSTVDVAALMQCGLVSKLRDGIKVLAKGELTKSLTVQAHKFSVSAKAKIEAAGGTVQEIELA</sequence>
<dbReference type="InterPro" id="IPR001196">
    <property type="entry name" value="Ribosomal_uL15_CS"/>
</dbReference>
<keyword evidence="9" id="KW-1185">Reference proteome</keyword>
<dbReference type="SUPFAM" id="SSF52080">
    <property type="entry name" value="Ribosomal proteins L15p and L18e"/>
    <property type="match status" value="1"/>
</dbReference>
<evidence type="ECO:0000256" key="2">
    <source>
        <dbReference type="ARBA" id="ARBA00022980"/>
    </source>
</evidence>
<proteinExistence type="inferred from homology"/>
<keyword evidence="4" id="KW-0694">RNA-binding</keyword>
<comment type="caution">
    <text evidence="8">The sequence shown here is derived from an EMBL/GenBank/DDBJ whole genome shotgun (WGS) entry which is preliminary data.</text>
</comment>
<dbReference type="GO" id="GO:0022625">
    <property type="term" value="C:cytosolic large ribosomal subunit"/>
    <property type="evidence" value="ECO:0007669"/>
    <property type="project" value="TreeGrafter"/>
</dbReference>
<dbReference type="HAMAP" id="MF_01341">
    <property type="entry name" value="Ribosomal_uL15"/>
    <property type="match status" value="1"/>
</dbReference>
<accession>A0A562VKA7</accession>
<comment type="similarity">
    <text evidence="1 4 5">Belongs to the universal ribosomal protein uL15 family.</text>
</comment>
<dbReference type="PANTHER" id="PTHR12934:SF11">
    <property type="entry name" value="LARGE RIBOSOMAL SUBUNIT PROTEIN UL15M"/>
    <property type="match status" value="1"/>
</dbReference>
<evidence type="ECO:0000313" key="8">
    <source>
        <dbReference type="EMBL" id="TWJ18318.1"/>
    </source>
</evidence>
<dbReference type="RefSeq" id="WP_145023655.1">
    <property type="nucleotide sequence ID" value="NZ_VLLN01000017.1"/>
</dbReference>
<dbReference type="GO" id="GO:0006412">
    <property type="term" value="P:translation"/>
    <property type="evidence" value="ECO:0007669"/>
    <property type="project" value="UniProtKB-UniRule"/>
</dbReference>
<dbReference type="PANTHER" id="PTHR12934">
    <property type="entry name" value="50S RIBOSOMAL PROTEIN L15"/>
    <property type="match status" value="1"/>
</dbReference>
<comment type="subunit">
    <text evidence="4">Part of the 50S ribosomal subunit.</text>
</comment>
<feature type="region of interest" description="Disordered" evidence="6">
    <location>
        <begin position="1"/>
        <end position="59"/>
    </location>
</feature>
<feature type="compositionally biased region" description="Basic residues" evidence="6">
    <location>
        <begin position="30"/>
        <end position="39"/>
    </location>
</feature>
<evidence type="ECO:0000256" key="6">
    <source>
        <dbReference type="SAM" id="MobiDB-lite"/>
    </source>
</evidence>
<dbReference type="InterPro" id="IPR021131">
    <property type="entry name" value="Ribosomal_uL15/eL18"/>
</dbReference>
<dbReference type="GO" id="GO:0019843">
    <property type="term" value="F:rRNA binding"/>
    <property type="evidence" value="ECO:0007669"/>
    <property type="project" value="UniProtKB-UniRule"/>
</dbReference>
<protein>
    <recommendedName>
        <fullName evidence="4">Large ribosomal subunit protein uL15</fullName>
    </recommendedName>
</protein>
<dbReference type="EMBL" id="VLLN01000017">
    <property type="protein sequence ID" value="TWJ18318.1"/>
    <property type="molecule type" value="Genomic_DNA"/>
</dbReference>
<feature type="domain" description="Large ribosomal subunit protein uL15/eL18" evidence="7">
    <location>
        <begin position="76"/>
        <end position="143"/>
    </location>
</feature>
<evidence type="ECO:0000256" key="3">
    <source>
        <dbReference type="ARBA" id="ARBA00023274"/>
    </source>
</evidence>
<dbReference type="OrthoDB" id="9810293at2"/>
<dbReference type="Proteomes" id="UP000319449">
    <property type="component" value="Unassembled WGS sequence"/>
</dbReference>
<dbReference type="InterPro" id="IPR036227">
    <property type="entry name" value="Ribosomal_uL15/eL18_sf"/>
</dbReference>
<evidence type="ECO:0000313" key="9">
    <source>
        <dbReference type="Proteomes" id="UP000319449"/>
    </source>
</evidence>
<dbReference type="InterPro" id="IPR005749">
    <property type="entry name" value="Ribosomal_uL15_bac-type"/>
</dbReference>
<evidence type="ECO:0000259" key="7">
    <source>
        <dbReference type="Pfam" id="PF00828"/>
    </source>
</evidence>
<gene>
    <name evidence="4" type="primary">rplO</name>
    <name evidence="8" type="ORF">JN12_02722</name>
</gene>
<reference evidence="8 9" key="1">
    <citation type="submission" date="2019-07" db="EMBL/GenBank/DDBJ databases">
        <title>Genomic Encyclopedia of Archaeal and Bacterial Type Strains, Phase II (KMG-II): from individual species to whole genera.</title>
        <authorList>
            <person name="Goeker M."/>
        </authorList>
    </citation>
    <scope>NUCLEOTIDE SEQUENCE [LARGE SCALE GENOMIC DNA]</scope>
    <source>
        <strain evidence="8 9">ATCC BAA-1139</strain>
    </source>
</reference>
<dbReference type="NCBIfam" id="TIGR01071">
    <property type="entry name" value="rplO_bact"/>
    <property type="match status" value="1"/>
</dbReference>
<dbReference type="PROSITE" id="PS00475">
    <property type="entry name" value="RIBOSOMAL_L15"/>
    <property type="match status" value="1"/>
</dbReference>
<organism evidence="8 9">
    <name type="scientific">Geobacter argillaceus</name>
    <dbReference type="NCBI Taxonomy" id="345631"/>
    <lineage>
        <taxon>Bacteria</taxon>
        <taxon>Pseudomonadati</taxon>
        <taxon>Thermodesulfobacteriota</taxon>
        <taxon>Desulfuromonadia</taxon>
        <taxon>Geobacterales</taxon>
        <taxon>Geobacteraceae</taxon>
        <taxon>Geobacter</taxon>
    </lineage>
</organism>
<evidence type="ECO:0000256" key="1">
    <source>
        <dbReference type="ARBA" id="ARBA00007320"/>
    </source>
</evidence>
<dbReference type="Pfam" id="PF00828">
    <property type="entry name" value="Ribosomal_L27A"/>
    <property type="match status" value="1"/>
</dbReference>
<keyword evidence="4" id="KW-0699">rRNA-binding</keyword>
<comment type="function">
    <text evidence="4">Binds to the 23S rRNA.</text>
</comment>
<keyword evidence="2 4" id="KW-0689">Ribosomal protein</keyword>
<dbReference type="Gene3D" id="3.100.10.10">
    <property type="match status" value="1"/>
</dbReference>
<evidence type="ECO:0000256" key="4">
    <source>
        <dbReference type="HAMAP-Rule" id="MF_01341"/>
    </source>
</evidence>
<name>A0A562VKA7_9BACT</name>
<evidence type="ECO:0000256" key="5">
    <source>
        <dbReference type="RuleBase" id="RU003888"/>
    </source>
</evidence>
<dbReference type="AlphaFoldDB" id="A0A562VKA7"/>
<dbReference type="GO" id="GO:0003735">
    <property type="term" value="F:structural constituent of ribosome"/>
    <property type="evidence" value="ECO:0007669"/>
    <property type="project" value="InterPro"/>
</dbReference>
<dbReference type="InterPro" id="IPR030878">
    <property type="entry name" value="Ribosomal_uL15"/>
</dbReference>
<keyword evidence="3 4" id="KW-0687">Ribonucleoprotein</keyword>